<evidence type="ECO:0000313" key="2">
    <source>
        <dbReference type="Proteomes" id="UP001208074"/>
    </source>
</evidence>
<evidence type="ECO:0000313" key="1">
    <source>
        <dbReference type="EMBL" id="MCX5563756.1"/>
    </source>
</evidence>
<gene>
    <name evidence="1" type="ORF">OSH02_00080</name>
</gene>
<accession>A0AAW5VLR6</accession>
<sequence>MRITRHMLPVQGPVQLRLFHALPGGTGIRDQQDLMSYPFFSLAKGARAKPIEYEQGQVSILVEGVVEIGIATIWDADVLIWAASQIAAAHNLGMPTSRYMASSMHDILRFIGRGVSLRDYQRLRAALDRLQSTTVITTLRAGNLRKQHRFSWINEWRELAHTSGRSAGLEVILPDWFYAGVKDESMLLSLHPGYFQLTGGLARWLYRLARKHGGRQRGGWRFPLRHLHTRSGSVLRYSDFSLEIRKLAARALLDYHLWIEKDATEEFLCFRSTSRR</sequence>
<comment type="caution">
    <text evidence="1">The sequence shown here is derived from an EMBL/GenBank/DDBJ whole genome shotgun (WGS) entry which is preliminary data.</text>
</comment>
<dbReference type="EMBL" id="JAPKNB010000001">
    <property type="protein sequence ID" value="MCX5563756.1"/>
    <property type="molecule type" value="Genomic_DNA"/>
</dbReference>
<protein>
    <submittedName>
        <fullName evidence="1">Replication initiator protein A</fullName>
    </submittedName>
</protein>
<proteinExistence type="predicted"/>
<reference evidence="1" key="1">
    <citation type="submission" date="2022-11" db="EMBL/GenBank/DDBJ databases">
        <title>Biodiversity and phylogenetic relationships of bacteria.</title>
        <authorList>
            <person name="Machado R.A.R."/>
            <person name="Bhat A."/>
            <person name="Loulou A."/>
            <person name="Kallel S."/>
        </authorList>
    </citation>
    <scope>NUCLEOTIDE SEQUENCE</scope>
    <source>
        <strain evidence="1">DSM 16503</strain>
    </source>
</reference>
<dbReference type="InterPro" id="IPR018777">
    <property type="entry name" value="Replication_initiator_prot_A"/>
</dbReference>
<dbReference type="AlphaFoldDB" id="A0AAW5VLR6"/>
<organism evidence="1 2">
    <name type="scientific">Alcaligenes phenolicus</name>
    <dbReference type="NCBI Taxonomy" id="232846"/>
    <lineage>
        <taxon>Bacteria</taxon>
        <taxon>Pseudomonadati</taxon>
        <taxon>Pseudomonadota</taxon>
        <taxon>Betaproteobacteria</taxon>
        <taxon>Burkholderiales</taxon>
        <taxon>Alcaligenaceae</taxon>
        <taxon>Alcaligenes</taxon>
    </lineage>
</organism>
<name>A0AAW5VLR6_9BURK</name>
<dbReference type="Pfam" id="PF10134">
    <property type="entry name" value="RPA"/>
    <property type="match status" value="1"/>
</dbReference>
<dbReference type="RefSeq" id="WP_035275562.1">
    <property type="nucleotide sequence ID" value="NZ_JAPKNB010000001.1"/>
</dbReference>
<dbReference type="Proteomes" id="UP001208074">
    <property type="component" value="Unassembled WGS sequence"/>
</dbReference>